<dbReference type="InterPro" id="IPR001611">
    <property type="entry name" value="Leu-rich_rpt"/>
</dbReference>
<organism evidence="3 4">
    <name type="scientific">Patiria miniata</name>
    <name type="common">Bat star</name>
    <name type="synonym">Asterina miniata</name>
    <dbReference type="NCBI Taxonomy" id="46514"/>
    <lineage>
        <taxon>Eukaryota</taxon>
        <taxon>Metazoa</taxon>
        <taxon>Echinodermata</taxon>
        <taxon>Eleutherozoa</taxon>
        <taxon>Asterozoa</taxon>
        <taxon>Asteroidea</taxon>
        <taxon>Valvatacea</taxon>
        <taxon>Valvatida</taxon>
        <taxon>Asterinidae</taxon>
        <taxon>Patiria</taxon>
    </lineage>
</organism>
<dbReference type="InterPro" id="IPR042419">
    <property type="entry name" value="LRC31"/>
</dbReference>
<dbReference type="Gene3D" id="3.80.10.10">
    <property type="entry name" value="Ribonuclease Inhibitor"/>
    <property type="match status" value="8"/>
</dbReference>
<dbReference type="SUPFAM" id="SSF52058">
    <property type="entry name" value="L domain-like"/>
    <property type="match status" value="1"/>
</dbReference>
<dbReference type="SMART" id="SM00368">
    <property type="entry name" value="LRR_RI"/>
    <property type="match status" value="25"/>
</dbReference>
<keyword evidence="1" id="KW-0433">Leucine-rich repeat</keyword>
<keyword evidence="4" id="KW-1185">Reference proteome</keyword>
<dbReference type="InterPro" id="IPR032675">
    <property type="entry name" value="LRR_dom_sf"/>
</dbReference>
<dbReference type="Proteomes" id="UP000887568">
    <property type="component" value="Unplaced"/>
</dbReference>
<dbReference type="OMA" id="GWAWSHL"/>
<sequence length="1331" mass="147264">MEHIIGELSKLPNLVDLDLSNNDTLAGSDRAWSLLREIKTLNKLDLGYCRLRSDDVERIAVGLSYLPNLVELDLSNNDTLAGCDRAWSHLREIKTLNKLDLGYCRLGSYDVEHITVGLSYLLNLVKLDLSHNETLAGSGRAWSHLREIKTLNKLNLRYCGLKSDDLEPIAIGLSNLPKLVDFDLSHNETLAGSCRAWSHLREIKTLNKLNLRYCELGSDDLEPIAVGLSNLFNLVELDLSDNETLAGSGRSWSHLSQIKTLNKLNLRYCELGSDDLEPIAVVLSYLPNLVQLDLSDCETLAGSCRAWINLKEIKTLNKLNLSSCELKSDDFEHIADGLSDMPNFIELDLSCNETLFGSWSHLRKLKTLNKLDLSNCALGSDDLKPIADGLSYLPKLVELDLSDNKALAGSNQSWSHLRGIKTLSKLNLRGCKLNCFDLEFIAVWLRILPNLDELDLSSNQTLAWSGQAWSHLREIKTLNKLDLKRCGLTSGDLEPIAVWLSNLPNLVELDLSHNETLALSGLSWHHLMKIQTLNKLDLRSCGLKSDDLEHIANGLRFLPNLVELDLHGNETLAVSGRAWSHLGKIETLNKLDLRCCRLQSDDLEYVAVGLSNLPNLVELDLSHNEALAVSGRSWSHLRGIKTLNKLSLGYCGLQSGDLEPFAIGLSDLPKLVELDLSGNSTLAGSDRSWYHLREIKTLNKLDLRCCRLQSDDLEYIAVGLSNLSNLVELDMSCNETLAGSGWAWSHLREIKTLKKLNLGYCGLQSGDLEPFAIGLSDLPKLVELDLSGNQTLDWSGRAWSHWREIKTLNKLNLRSCGLKNDDLEHVAVGLSNLPNLVELDMSCNETLAGSGWAWSHLRESKTLNKLNLGYCGLQSGDLEPFANGLSDLPKLVELDLSGNNTLAGSDRSWYHLREIKTLNKLDLRSCGLKSDDLEHIAVGLSNLPNLVELDLSCNETLAGSGWAWSHLRKIKTLNKLNLGYCGLQSGDIEPFANGLSDLPKLVELDLSGNSTLAGSDRSWYHLRKIKTLNKLDLRNCGLKSDDLEHIAGGLSNLPNLELDLSCNETLAGSGWAWSHLREIKTINKLNLGFCKLGSDDLKPIAVGLSDLPKLVELDLSGNSTLAGSGWAWSHLRENKTLKKLNLGYCGLQSGDLEPFAIGLSDLPKLVELDLSGNRTLDWSGRAWSHLREIKTLNKLNLRSCGLKSDDLEHIAVGLSNLPKLVELDLSGNSTLAGSDWAWSHLRDIKTLNKLNLGCCKLESDDLKHIAVGLSDLPRLVELDLSCNETLAGSGRSWFHLGEIESLNKLYLRSCKLESVDLEHVALLGLIGHGIT</sequence>
<dbReference type="SMART" id="SM00369">
    <property type="entry name" value="LRR_TYP"/>
    <property type="match status" value="9"/>
</dbReference>
<evidence type="ECO:0000256" key="2">
    <source>
        <dbReference type="ARBA" id="ARBA00022737"/>
    </source>
</evidence>
<proteinExistence type="predicted"/>
<evidence type="ECO:0000256" key="1">
    <source>
        <dbReference type="ARBA" id="ARBA00022614"/>
    </source>
</evidence>
<dbReference type="RefSeq" id="XP_038052801.1">
    <property type="nucleotide sequence ID" value="XM_038196873.1"/>
</dbReference>
<accession>A0A913ZP31</accession>
<reference evidence="3" key="1">
    <citation type="submission" date="2022-11" db="UniProtKB">
        <authorList>
            <consortium name="EnsemblMetazoa"/>
        </authorList>
    </citation>
    <scope>IDENTIFICATION</scope>
</reference>
<protein>
    <submittedName>
        <fullName evidence="3">Uncharacterized protein</fullName>
    </submittedName>
</protein>
<dbReference type="SUPFAM" id="SSF52047">
    <property type="entry name" value="RNI-like"/>
    <property type="match status" value="4"/>
</dbReference>
<evidence type="ECO:0000313" key="3">
    <source>
        <dbReference type="EnsemblMetazoa" id="XP_038052801.1"/>
    </source>
</evidence>
<dbReference type="EnsemblMetazoa" id="XM_038196873.1">
    <property type="protein sequence ID" value="XP_038052801.1"/>
    <property type="gene ID" value="LOC119725466"/>
</dbReference>
<dbReference type="InterPro" id="IPR003591">
    <property type="entry name" value="Leu-rich_rpt_typical-subtyp"/>
</dbReference>
<dbReference type="Pfam" id="PF13516">
    <property type="entry name" value="LRR_6"/>
    <property type="match status" value="4"/>
</dbReference>
<dbReference type="PANTHER" id="PTHR24109">
    <property type="entry name" value="LEUCINE-RICH REPEAT-CONTAINING PROTEIN 31"/>
    <property type="match status" value="1"/>
</dbReference>
<keyword evidence="2" id="KW-0677">Repeat</keyword>
<dbReference type="OrthoDB" id="120976at2759"/>
<name>A0A913ZP31_PATMI</name>
<dbReference type="GeneID" id="119725466"/>
<dbReference type="PANTHER" id="PTHR24109:SF3">
    <property type="entry name" value="LEUCINE-RICH REPEAT-CONTAINING PROTEIN 31"/>
    <property type="match status" value="1"/>
</dbReference>
<evidence type="ECO:0000313" key="4">
    <source>
        <dbReference type="Proteomes" id="UP000887568"/>
    </source>
</evidence>